<keyword evidence="5" id="KW-0998">Cell outer membrane</keyword>
<protein>
    <submittedName>
        <fullName evidence="9">RagB/SusD family nutrient uptake outer membrane protein</fullName>
    </submittedName>
</protein>
<evidence type="ECO:0000313" key="9">
    <source>
        <dbReference type="EMBL" id="MBO8449375.1"/>
    </source>
</evidence>
<feature type="signal peptide" evidence="6">
    <location>
        <begin position="1"/>
        <end position="23"/>
    </location>
</feature>
<evidence type="ECO:0000256" key="4">
    <source>
        <dbReference type="ARBA" id="ARBA00023136"/>
    </source>
</evidence>
<gene>
    <name evidence="9" type="ORF">IAC29_08910</name>
</gene>
<dbReference type="InterPro" id="IPR033985">
    <property type="entry name" value="SusD-like_N"/>
</dbReference>
<name>A0A9D9EMM9_9BACT</name>
<dbReference type="Proteomes" id="UP000810252">
    <property type="component" value="Unassembled WGS sequence"/>
</dbReference>
<dbReference type="PROSITE" id="PS51257">
    <property type="entry name" value="PROKAR_LIPOPROTEIN"/>
    <property type="match status" value="1"/>
</dbReference>
<evidence type="ECO:0000313" key="10">
    <source>
        <dbReference type="Proteomes" id="UP000810252"/>
    </source>
</evidence>
<comment type="caution">
    <text evidence="9">The sequence shown here is derived from an EMBL/GenBank/DDBJ whole genome shotgun (WGS) entry which is preliminary data.</text>
</comment>
<feature type="domain" description="RagB/SusD" evidence="7">
    <location>
        <begin position="318"/>
        <end position="487"/>
    </location>
</feature>
<keyword evidence="3 6" id="KW-0732">Signal</keyword>
<dbReference type="GO" id="GO:0009279">
    <property type="term" value="C:cell outer membrane"/>
    <property type="evidence" value="ECO:0007669"/>
    <property type="project" value="UniProtKB-SubCell"/>
</dbReference>
<comment type="similarity">
    <text evidence="2">Belongs to the SusD family.</text>
</comment>
<proteinExistence type="inferred from homology"/>
<comment type="subcellular location">
    <subcellularLocation>
        <location evidence="1">Cell outer membrane</location>
    </subcellularLocation>
</comment>
<evidence type="ECO:0000256" key="6">
    <source>
        <dbReference type="SAM" id="SignalP"/>
    </source>
</evidence>
<dbReference type="InterPro" id="IPR011990">
    <property type="entry name" value="TPR-like_helical_dom_sf"/>
</dbReference>
<dbReference type="Pfam" id="PF07980">
    <property type="entry name" value="SusD_RagB"/>
    <property type="match status" value="1"/>
</dbReference>
<reference evidence="9" key="2">
    <citation type="journal article" date="2021" name="PeerJ">
        <title>Extensive microbial diversity within the chicken gut microbiome revealed by metagenomics and culture.</title>
        <authorList>
            <person name="Gilroy R."/>
            <person name="Ravi A."/>
            <person name="Getino M."/>
            <person name="Pursley I."/>
            <person name="Horton D.L."/>
            <person name="Alikhan N.F."/>
            <person name="Baker D."/>
            <person name="Gharbi K."/>
            <person name="Hall N."/>
            <person name="Watson M."/>
            <person name="Adriaenssens E.M."/>
            <person name="Foster-Nyarko E."/>
            <person name="Jarju S."/>
            <person name="Secka A."/>
            <person name="Antonio M."/>
            <person name="Oren A."/>
            <person name="Chaudhuri R.R."/>
            <person name="La Ragione R."/>
            <person name="Hildebrand F."/>
            <person name="Pallen M.J."/>
        </authorList>
    </citation>
    <scope>NUCLEOTIDE SEQUENCE</scope>
    <source>
        <strain evidence="9">20514</strain>
    </source>
</reference>
<organism evidence="9 10">
    <name type="scientific">Candidatus Cryptobacteroides merdigallinarum</name>
    <dbReference type="NCBI Taxonomy" id="2840770"/>
    <lineage>
        <taxon>Bacteria</taxon>
        <taxon>Pseudomonadati</taxon>
        <taxon>Bacteroidota</taxon>
        <taxon>Bacteroidia</taxon>
        <taxon>Bacteroidales</taxon>
        <taxon>Candidatus Cryptobacteroides</taxon>
    </lineage>
</organism>
<evidence type="ECO:0000256" key="2">
    <source>
        <dbReference type="ARBA" id="ARBA00006275"/>
    </source>
</evidence>
<evidence type="ECO:0000259" key="8">
    <source>
        <dbReference type="Pfam" id="PF14322"/>
    </source>
</evidence>
<dbReference type="EMBL" id="JADIMQ010000126">
    <property type="protein sequence ID" value="MBO8449375.1"/>
    <property type="molecule type" value="Genomic_DNA"/>
</dbReference>
<feature type="chain" id="PRO_5039008723" evidence="6">
    <location>
        <begin position="24"/>
        <end position="488"/>
    </location>
</feature>
<feature type="domain" description="SusD-like N-terminal" evidence="8">
    <location>
        <begin position="24"/>
        <end position="222"/>
    </location>
</feature>
<keyword evidence="4" id="KW-0472">Membrane</keyword>
<sequence>MSKIFPFIAAVICSAALSSGCSGFLTEETDGKVFDNVLSSQKGLESALTGAYKGLNVPWSIGICNGTFQQFMAGADDIYCPTSDTNGNQFDICGVTDSNGSFASTWNGLYKVIIGANNVIDNYESCSGDAATIKVMAGEAYFLRAYAYFMLVRLWGEIPLILSTSYDPEETSMQSSSEADIYVQIEKDIDNAVLMLEDERRNGEAGRPSRIVARALRAEIYLTEAGWPLKKEGYYAKAAEEAKAVLDESASRGFILEENFTDLFINDDSKDCITSEDLFIIPASTTDNIVFYGAWSEPSEIGGWDIVFAEVGFMNNFPDGIRKDNTFYTEYTDDSGKTVSWENWKMRHPGILKLMKYPQSGVKGSSSSTIPAHLLRLSQTALTYAEAKARSEGPDEAAYNWINQIRTRAGLTPLSGLTTEEFITACVNERAWELAGENVRWFDLLRLEMVDDTNASKDPQYDQTVQVKERYTFPLPASETLLNPNLNK</sequence>
<dbReference type="InterPro" id="IPR012944">
    <property type="entry name" value="SusD_RagB_dom"/>
</dbReference>
<dbReference type="SUPFAM" id="SSF48452">
    <property type="entry name" value="TPR-like"/>
    <property type="match status" value="1"/>
</dbReference>
<dbReference type="AlphaFoldDB" id="A0A9D9EMM9"/>
<dbReference type="Gene3D" id="1.25.40.390">
    <property type="match status" value="1"/>
</dbReference>
<reference evidence="9" key="1">
    <citation type="submission" date="2020-10" db="EMBL/GenBank/DDBJ databases">
        <authorList>
            <person name="Gilroy R."/>
        </authorList>
    </citation>
    <scope>NUCLEOTIDE SEQUENCE</scope>
    <source>
        <strain evidence="9">20514</strain>
    </source>
</reference>
<evidence type="ECO:0000256" key="1">
    <source>
        <dbReference type="ARBA" id="ARBA00004442"/>
    </source>
</evidence>
<dbReference type="Pfam" id="PF14322">
    <property type="entry name" value="SusD-like_3"/>
    <property type="match status" value="1"/>
</dbReference>
<accession>A0A9D9EMM9</accession>
<evidence type="ECO:0000256" key="5">
    <source>
        <dbReference type="ARBA" id="ARBA00023237"/>
    </source>
</evidence>
<evidence type="ECO:0000256" key="3">
    <source>
        <dbReference type="ARBA" id="ARBA00022729"/>
    </source>
</evidence>
<evidence type="ECO:0000259" key="7">
    <source>
        <dbReference type="Pfam" id="PF07980"/>
    </source>
</evidence>